<keyword evidence="3" id="KW-0479">Metal-binding</keyword>
<sequence length="696" mass="76297">MTEMKSLLRFPGERKLALTNCPIPLPGKNTLLVQTCYSLISPGTEFTQAGETRASLLRKAWQRPDLVALTINHLKSEGLQSTLRRVDNRLGRPMHMGYCAVGRVEATGDNVSGFVPKQRVVMAGMGQANHAEWNRVSVNLACPIPDAVADRNAAFAPLYALALHALRQGETSIGDNIAIIGAGLIGQLVAQTAGTAGALVTVIEPNPKRRAFATSKKHVRCYATANDASENHFDAVYICAPGKADHHLIDDAARLCRDRGMIVCVGNVEPTGKRKALYEKEITLRQVRSYGPGRYDPNYEERGEDYPLGYVRWTIKRNMQAALDLMADKRLDPSPLITSEIDFENIVDHFAMGPDPAQLATLVRYKPFDNTKAEPLAPSGQQSEPVNGHVRTGLIGAGNYSGSSLLPLLQQHPEAEVIACCSQSGLAAVALSKKIDGLRTYSGADALLAEDEINSVVIATRHDSHAELAAKAITAGKHVWLEKPMAVDQAGLEVLREAVGASQRRIFMVGHNRRYAPMVKQLRAALPAGVKQFRYRVRIRPLPADHWLHHSDQGGRTIGEISHFIDLIKSLVDRELIELTCRWIDRTAGDSIWQVRFADGSAGEVSYLQGNRNDPKEVLEIDAPHFTATLGNWKRLTINGKTILRNWLGQDKGQSKAIDTFARAITSGERPDLMPSIEEEIDLMARILAAANTPSD</sequence>
<evidence type="ECO:0000313" key="7">
    <source>
        <dbReference type="EMBL" id="RCK21651.1"/>
    </source>
</evidence>
<dbReference type="InterPro" id="IPR000683">
    <property type="entry name" value="Gfo/Idh/MocA-like_OxRdtase_N"/>
</dbReference>
<dbReference type="PANTHER" id="PTHR43350">
    <property type="entry name" value="NAD-DEPENDENT ALCOHOL DEHYDROGENASE"/>
    <property type="match status" value="1"/>
</dbReference>
<dbReference type="InterPro" id="IPR036291">
    <property type="entry name" value="NAD(P)-bd_dom_sf"/>
</dbReference>
<evidence type="ECO:0000313" key="8">
    <source>
        <dbReference type="Proteomes" id="UP000253061"/>
    </source>
</evidence>
<evidence type="ECO:0000259" key="6">
    <source>
        <dbReference type="Pfam" id="PF01408"/>
    </source>
</evidence>
<evidence type="ECO:0000256" key="4">
    <source>
        <dbReference type="ARBA" id="ARBA00022833"/>
    </source>
</evidence>
<evidence type="ECO:0000256" key="2">
    <source>
        <dbReference type="ARBA" id="ARBA00008072"/>
    </source>
</evidence>
<evidence type="ECO:0000256" key="1">
    <source>
        <dbReference type="ARBA" id="ARBA00001947"/>
    </source>
</evidence>
<dbReference type="CDD" id="cd08255">
    <property type="entry name" value="2-desacetyl-2-hydroxyethyl_bacteriochlorophyllide_like"/>
    <property type="match status" value="1"/>
</dbReference>
<dbReference type="SUPFAM" id="SSF50129">
    <property type="entry name" value="GroES-like"/>
    <property type="match status" value="1"/>
</dbReference>
<comment type="similarity">
    <text evidence="2">Belongs to the zinc-containing alcohol dehydrogenase family.</text>
</comment>
<protein>
    <recommendedName>
        <fullName evidence="6">Gfo/Idh/MocA-like oxidoreductase N-terminal domain-containing protein</fullName>
    </recommendedName>
</protein>
<comment type="caution">
    <text evidence="7">The sequence shown here is derived from an EMBL/GenBank/DDBJ whole genome shotgun (WGS) entry which is preliminary data.</text>
</comment>
<dbReference type="PANTHER" id="PTHR43350:SF19">
    <property type="entry name" value="D-GULOSIDE 3-DEHYDROGENASE"/>
    <property type="match status" value="1"/>
</dbReference>
<dbReference type="GO" id="GO:0046872">
    <property type="term" value="F:metal ion binding"/>
    <property type="evidence" value="ECO:0007669"/>
    <property type="project" value="UniProtKB-KW"/>
</dbReference>
<keyword evidence="4" id="KW-0862">Zinc</keyword>
<dbReference type="Gene3D" id="3.30.360.10">
    <property type="entry name" value="Dihydrodipicolinate Reductase, domain 2"/>
    <property type="match status" value="1"/>
</dbReference>
<proteinExistence type="inferred from homology"/>
<dbReference type="RefSeq" id="WP_062955439.1">
    <property type="nucleotide sequence ID" value="NZ_JPWB01000005.1"/>
</dbReference>
<evidence type="ECO:0000256" key="5">
    <source>
        <dbReference type="ARBA" id="ARBA00023002"/>
    </source>
</evidence>
<evidence type="ECO:0000256" key="3">
    <source>
        <dbReference type="ARBA" id="ARBA00022723"/>
    </source>
</evidence>
<reference evidence="7 8" key="1">
    <citation type="submission" date="2014-07" db="EMBL/GenBank/DDBJ databases">
        <title>Draft genome sequence of Thalassospira profundimaris R8-17.</title>
        <authorList>
            <person name="Lai Q."/>
            <person name="Shao Z."/>
        </authorList>
    </citation>
    <scope>NUCLEOTIDE SEQUENCE [LARGE SCALE GENOMIC DNA]</scope>
    <source>
        <strain evidence="7 8">R8-17</strain>
    </source>
</reference>
<organism evidence="7 8">
    <name type="scientific">Thalassospira profundimaris</name>
    <dbReference type="NCBI Taxonomy" id="502049"/>
    <lineage>
        <taxon>Bacteria</taxon>
        <taxon>Pseudomonadati</taxon>
        <taxon>Pseudomonadota</taxon>
        <taxon>Alphaproteobacteria</taxon>
        <taxon>Rhodospirillales</taxon>
        <taxon>Thalassospiraceae</taxon>
        <taxon>Thalassospira</taxon>
    </lineage>
</organism>
<name>A0A367VAZ8_9PROT</name>
<accession>A0A367VAZ8</accession>
<dbReference type="AlphaFoldDB" id="A0A367VAZ8"/>
<keyword evidence="5" id="KW-0560">Oxidoreductase</keyword>
<dbReference type="Gene3D" id="3.90.180.10">
    <property type="entry name" value="Medium-chain alcohol dehydrogenases, catalytic domain"/>
    <property type="match status" value="1"/>
</dbReference>
<dbReference type="SUPFAM" id="SSF51735">
    <property type="entry name" value="NAD(P)-binding Rossmann-fold domains"/>
    <property type="match status" value="2"/>
</dbReference>
<gene>
    <name evidence="7" type="ORF">TH6_13780</name>
</gene>
<dbReference type="Pfam" id="PF01408">
    <property type="entry name" value="GFO_IDH_MocA"/>
    <property type="match status" value="1"/>
</dbReference>
<dbReference type="Proteomes" id="UP000253061">
    <property type="component" value="Unassembled WGS sequence"/>
</dbReference>
<dbReference type="GO" id="GO:0000166">
    <property type="term" value="F:nucleotide binding"/>
    <property type="evidence" value="ECO:0007669"/>
    <property type="project" value="InterPro"/>
</dbReference>
<dbReference type="Gene3D" id="3.40.50.720">
    <property type="entry name" value="NAD(P)-binding Rossmann-like Domain"/>
    <property type="match status" value="2"/>
</dbReference>
<feature type="domain" description="Gfo/Idh/MocA-like oxidoreductase N-terminal" evidence="6">
    <location>
        <begin position="391"/>
        <end position="511"/>
    </location>
</feature>
<dbReference type="GO" id="GO:0016491">
    <property type="term" value="F:oxidoreductase activity"/>
    <property type="evidence" value="ECO:0007669"/>
    <property type="project" value="UniProtKB-KW"/>
</dbReference>
<dbReference type="InterPro" id="IPR011032">
    <property type="entry name" value="GroES-like_sf"/>
</dbReference>
<comment type="cofactor">
    <cofactor evidence="1">
        <name>Zn(2+)</name>
        <dbReference type="ChEBI" id="CHEBI:29105"/>
    </cofactor>
</comment>
<dbReference type="EMBL" id="JPWB01000005">
    <property type="protein sequence ID" value="RCK21651.1"/>
    <property type="molecule type" value="Genomic_DNA"/>
</dbReference>